<evidence type="ECO:0000256" key="1">
    <source>
        <dbReference type="ARBA" id="ARBA00006432"/>
    </source>
</evidence>
<gene>
    <name evidence="7" type="ORF">RR42_s0958</name>
</gene>
<evidence type="ECO:0000259" key="5">
    <source>
        <dbReference type="Pfam" id="PF00501"/>
    </source>
</evidence>
<keyword evidence="8" id="KW-1185">Reference proteome</keyword>
<evidence type="ECO:0000256" key="4">
    <source>
        <dbReference type="ARBA" id="ARBA00023098"/>
    </source>
</evidence>
<dbReference type="EMBL" id="CP010537">
    <property type="protein sequence ID" value="AJG22548.1"/>
    <property type="molecule type" value="Genomic_DNA"/>
</dbReference>
<evidence type="ECO:0000313" key="7">
    <source>
        <dbReference type="EMBL" id="AJG22548.1"/>
    </source>
</evidence>
<feature type="domain" description="AMP-binding enzyme C-terminal" evidence="6">
    <location>
        <begin position="452"/>
        <end position="533"/>
    </location>
</feature>
<accession>A0A0C4YHS3</accession>
<dbReference type="RefSeq" id="WP_043354063.1">
    <property type="nucleotide sequence ID" value="NZ_CP010537.1"/>
</dbReference>
<feature type="domain" description="AMP-dependent synthetase/ligase" evidence="5">
    <location>
        <begin position="29"/>
        <end position="401"/>
    </location>
</feature>
<dbReference type="GO" id="GO:0006631">
    <property type="term" value="P:fatty acid metabolic process"/>
    <property type="evidence" value="ECO:0007669"/>
    <property type="project" value="UniProtKB-KW"/>
</dbReference>
<dbReference type="PANTHER" id="PTHR43859">
    <property type="entry name" value="ACYL-ACTIVATING ENZYME"/>
    <property type="match status" value="1"/>
</dbReference>
<reference evidence="7 8" key="1">
    <citation type="journal article" date="2015" name="Genome Announc.">
        <title>Complete Genome Sequence of Cupriavidus basilensis 4G11, Isolated from the Oak Ridge Field Research Center Site.</title>
        <authorList>
            <person name="Ray J."/>
            <person name="Waters R.J."/>
            <person name="Skerker J.M."/>
            <person name="Kuehl J.V."/>
            <person name="Price M.N."/>
            <person name="Huang J."/>
            <person name="Chakraborty R."/>
            <person name="Arkin A.P."/>
            <person name="Deutschbauer A."/>
        </authorList>
    </citation>
    <scope>NUCLEOTIDE SEQUENCE [LARGE SCALE GENOMIC DNA]</scope>
    <source>
        <strain evidence="7">4G11</strain>
    </source>
</reference>
<dbReference type="Pfam" id="PF13193">
    <property type="entry name" value="AMP-binding_C"/>
    <property type="match status" value="1"/>
</dbReference>
<evidence type="ECO:0000256" key="2">
    <source>
        <dbReference type="ARBA" id="ARBA00022598"/>
    </source>
</evidence>
<dbReference type="InterPro" id="IPR042099">
    <property type="entry name" value="ANL_N_sf"/>
</dbReference>
<comment type="similarity">
    <text evidence="1">Belongs to the ATP-dependent AMP-binding enzyme family.</text>
</comment>
<organism evidence="7 8">
    <name type="scientific">Cupriavidus basilensis</name>
    <dbReference type="NCBI Taxonomy" id="68895"/>
    <lineage>
        <taxon>Bacteria</taxon>
        <taxon>Pseudomonadati</taxon>
        <taxon>Pseudomonadota</taxon>
        <taxon>Betaproteobacteria</taxon>
        <taxon>Burkholderiales</taxon>
        <taxon>Burkholderiaceae</taxon>
        <taxon>Cupriavidus</taxon>
    </lineage>
</organism>
<protein>
    <submittedName>
        <fullName evidence="7">Medium-chain-fatty-acid--CoA ligase</fullName>
        <ecNumber evidence="7">6.2.1.-</ecNumber>
    </submittedName>
</protein>
<dbReference type="Pfam" id="PF00501">
    <property type="entry name" value="AMP-binding"/>
    <property type="match status" value="1"/>
</dbReference>
<dbReference type="Gene3D" id="3.30.300.30">
    <property type="match status" value="1"/>
</dbReference>
<evidence type="ECO:0000259" key="6">
    <source>
        <dbReference type="Pfam" id="PF13193"/>
    </source>
</evidence>
<dbReference type="NCBIfam" id="NF004837">
    <property type="entry name" value="PRK06187.1"/>
    <property type="match status" value="1"/>
</dbReference>
<keyword evidence="2 7" id="KW-0436">Ligase</keyword>
<proteinExistence type="inferred from homology"/>
<keyword evidence="3" id="KW-0276">Fatty acid metabolism</keyword>
<dbReference type="Proteomes" id="UP000031843">
    <property type="component" value="Chromosome secondary"/>
</dbReference>
<dbReference type="OrthoDB" id="9766486at2"/>
<dbReference type="PANTHER" id="PTHR43859:SF4">
    <property type="entry name" value="BUTANOATE--COA LIGASE AAE1-RELATED"/>
    <property type="match status" value="1"/>
</dbReference>
<sequence>MQSSETPSPPAGSQYPLLIKQLLLSPLTQAPDQSIVYRDNHRYTYRALRERIGRLAFGLQSLGVGHGDTVAVLDWDSHRYLECFLAVPMMGAVLMTANIRLSPQQLQYTLEQSKPKVLLVHRDFLELVESFSEVVRNAKCLLILDDEEDCTAAGGYEALLARSRADFRFPDFDENTCATQFYTSGTTGLPKGVSYSHRQIVLHTLAVCAAFAMPASQGRFHRGDVYMPLTPMFHVHAWGMPYVATMMGVKQVYPGRYTPEGILALRAREGVTFSHCVPTILQMLLDRADLDRVGLSGWKIVVGGASFPTSLASRAMEHGIDAFAGYGMSETCPFVTTSHLGPSLCATDDSAEAMTYRTRAGRALPLMDIQIVDEAMQPVPEGNHTQGEIVLRAPWLTQAYHMNASATEELWRGGYLHTGDIGILDEAGYLRITDRLKDVIKTGGEWLSSSTLEDLIRQHQYVREAAVIAVPDSRWGERPMAIVVATTPSPSSFNAAAIRNHLSDYVTSGHIPKYAIPETIHFVDELPRTSVGKYDKRAMRERYQHVRGPS</sequence>
<dbReference type="STRING" id="68895.RR42_s0958"/>
<name>A0A0C4YHS3_9BURK</name>
<dbReference type="KEGG" id="cbw:RR42_s0958"/>
<dbReference type="GO" id="GO:0016874">
    <property type="term" value="F:ligase activity"/>
    <property type="evidence" value="ECO:0007669"/>
    <property type="project" value="UniProtKB-KW"/>
</dbReference>
<dbReference type="InterPro" id="IPR025110">
    <property type="entry name" value="AMP-bd_C"/>
</dbReference>
<dbReference type="Gene3D" id="3.40.50.12780">
    <property type="entry name" value="N-terminal domain of ligase-like"/>
    <property type="match status" value="1"/>
</dbReference>
<dbReference type="InterPro" id="IPR000873">
    <property type="entry name" value="AMP-dep_synth/lig_dom"/>
</dbReference>
<dbReference type="AlphaFoldDB" id="A0A0C4YHS3"/>
<evidence type="ECO:0000256" key="3">
    <source>
        <dbReference type="ARBA" id="ARBA00022832"/>
    </source>
</evidence>
<evidence type="ECO:0000313" key="8">
    <source>
        <dbReference type="Proteomes" id="UP000031843"/>
    </source>
</evidence>
<dbReference type="SUPFAM" id="SSF56801">
    <property type="entry name" value="Acetyl-CoA synthetase-like"/>
    <property type="match status" value="1"/>
</dbReference>
<dbReference type="EC" id="6.2.1.-" evidence="7"/>
<dbReference type="InterPro" id="IPR045851">
    <property type="entry name" value="AMP-bd_C_sf"/>
</dbReference>
<keyword evidence="4" id="KW-0443">Lipid metabolism</keyword>